<reference evidence="2 3" key="1">
    <citation type="submission" date="2017-03" db="EMBL/GenBank/DDBJ databases">
        <title>An alternative strategy for trypanosome survival in the mammalian bloodstream revealed through genome and transcriptome analysis of the ubiquitous bovine parasite Trypanosoma (Megatrypanum) theileri.</title>
        <authorList>
            <person name="Kelly S."/>
            <person name="Ivens A."/>
            <person name="Mott A."/>
            <person name="O'Neill E."/>
            <person name="Emms D."/>
            <person name="Macleod O."/>
            <person name="Voorheis P."/>
            <person name="Matthews J."/>
            <person name="Matthews K."/>
            <person name="Carrington M."/>
        </authorList>
    </citation>
    <scope>NUCLEOTIDE SEQUENCE [LARGE SCALE GENOMIC DNA]</scope>
    <source>
        <strain evidence="2">Edinburgh</strain>
    </source>
</reference>
<evidence type="ECO:0000256" key="1">
    <source>
        <dbReference type="SAM" id="MobiDB-lite"/>
    </source>
</evidence>
<name>A0A1X0NEE5_9TRYP</name>
<dbReference type="EMBL" id="NBCO01000096">
    <property type="protein sequence ID" value="ORC82228.1"/>
    <property type="molecule type" value="Genomic_DNA"/>
</dbReference>
<feature type="compositionally biased region" description="Basic and acidic residues" evidence="1">
    <location>
        <begin position="137"/>
        <end position="150"/>
    </location>
</feature>
<dbReference type="Proteomes" id="UP000192257">
    <property type="component" value="Unassembled WGS sequence"/>
</dbReference>
<feature type="compositionally biased region" description="Polar residues" evidence="1">
    <location>
        <begin position="215"/>
        <end position="233"/>
    </location>
</feature>
<feature type="compositionally biased region" description="Polar residues" evidence="1">
    <location>
        <begin position="163"/>
        <end position="179"/>
    </location>
</feature>
<proteinExistence type="predicted"/>
<feature type="compositionally biased region" description="Basic and acidic residues" evidence="1">
    <location>
        <begin position="37"/>
        <end position="60"/>
    </location>
</feature>
<dbReference type="GeneID" id="39991336"/>
<dbReference type="VEuPathDB" id="TriTrypDB:TM35_000961070"/>
<evidence type="ECO:0000313" key="3">
    <source>
        <dbReference type="Proteomes" id="UP000192257"/>
    </source>
</evidence>
<accession>A0A1X0NEE5</accession>
<protein>
    <submittedName>
        <fullName evidence="2">Uncharacterized protein</fullName>
    </submittedName>
</protein>
<feature type="compositionally biased region" description="Polar residues" evidence="1">
    <location>
        <begin position="187"/>
        <end position="205"/>
    </location>
</feature>
<gene>
    <name evidence="2" type="ORF">TM35_000961070</name>
</gene>
<feature type="compositionally biased region" description="Low complexity" evidence="1">
    <location>
        <begin position="273"/>
        <end position="293"/>
    </location>
</feature>
<feature type="compositionally biased region" description="Low complexity" evidence="1">
    <location>
        <begin position="234"/>
        <end position="247"/>
    </location>
</feature>
<sequence>NAGQPKAVMAFYESNKLWGGVDSVKPTVYHPGVTDTDIIKNRPEEPTVDTQCKKPQEGKLQKNPTEPEPPRGDAVAMGDAGPAKVTDAPKTLVPEEKVPDAAPAPGSEPTSVEDSVMKSEGVQNLVTHTDVGQDLPQQHEHPPSDDRRDPTIANNDTTKEKSSNSTDGDNENVPTTNGSLPDGTEAVGSTSSTGDLDSQVTASATSDRHSAEGVDSNQEKPQPQSENTIQSLQETNSTTTPSPENTTPVDHNTSQQPSSATVDVTAASNSQDPNTTIPATTTNTTTEAPTNTPSPVPNSEINKIAPTMQMKTNVDSSVNPVWMRTAAPLLIVVVLFSVTVY</sequence>
<evidence type="ECO:0000313" key="2">
    <source>
        <dbReference type="EMBL" id="ORC82228.1"/>
    </source>
</evidence>
<dbReference type="AlphaFoldDB" id="A0A1X0NEE5"/>
<dbReference type="RefSeq" id="XP_028877151.1">
    <property type="nucleotide sequence ID" value="XM_029031556.1"/>
</dbReference>
<feature type="region of interest" description="Disordered" evidence="1">
    <location>
        <begin position="32"/>
        <end position="300"/>
    </location>
</feature>
<keyword evidence="3" id="KW-1185">Reference proteome</keyword>
<feature type="compositionally biased region" description="Polar residues" evidence="1">
    <location>
        <begin position="248"/>
        <end position="272"/>
    </location>
</feature>
<organism evidence="2 3">
    <name type="scientific">Trypanosoma theileri</name>
    <dbReference type="NCBI Taxonomy" id="67003"/>
    <lineage>
        <taxon>Eukaryota</taxon>
        <taxon>Discoba</taxon>
        <taxon>Euglenozoa</taxon>
        <taxon>Kinetoplastea</taxon>
        <taxon>Metakinetoplastina</taxon>
        <taxon>Trypanosomatida</taxon>
        <taxon>Trypanosomatidae</taxon>
        <taxon>Trypanosoma</taxon>
    </lineage>
</organism>
<comment type="caution">
    <text evidence="2">The sequence shown here is derived from an EMBL/GenBank/DDBJ whole genome shotgun (WGS) entry which is preliminary data.</text>
</comment>
<feature type="non-terminal residue" evidence="2">
    <location>
        <position position="1"/>
    </location>
</feature>